<dbReference type="Proteomes" id="UP000268908">
    <property type="component" value="Unassembled WGS sequence"/>
</dbReference>
<dbReference type="EMBL" id="RCCI01000005">
    <property type="protein sequence ID" value="RLJ64768.1"/>
    <property type="molecule type" value="Genomic_DNA"/>
</dbReference>
<accession>A0A497XEZ7</accession>
<comment type="caution">
    <text evidence="1">The sequence shown here is derived from an EMBL/GenBank/DDBJ whole genome shotgun (WGS) entry which is preliminary data.</text>
</comment>
<sequence>MWQYDYYDALEVAAKAGDSESAFQLAKYHGTKWSAREVGDKLEIWGADHYQIERDYLSAAVGARHPGAQKQLAGHLLRGHPDFGYKPITGLKLWLAGYLGGRLARRNGNHPVEERLNSLAIHTQPTDSQISSGRKKLSYQGAAGKEAVCGIRYHFSDNDGAHIVLEELPGLSLPSAMNAAERVATKILYVLLLEGKSLKPEDIHWYNAFPAGSSLSIPDHGTLQRVWFDWNGVGYSSPRWEVVSPEEIPIDLSDIIGVSA</sequence>
<dbReference type="AlphaFoldDB" id="A0A497XEZ7"/>
<gene>
    <name evidence="1" type="ORF">DFR35_1414</name>
</gene>
<dbReference type="RefSeq" id="WP_124962443.1">
    <property type="nucleotide sequence ID" value="NZ_BHVV01000006.1"/>
</dbReference>
<keyword evidence="2" id="KW-1185">Reference proteome</keyword>
<evidence type="ECO:0000313" key="2">
    <source>
        <dbReference type="Proteomes" id="UP000268908"/>
    </source>
</evidence>
<evidence type="ECO:0000313" key="1">
    <source>
        <dbReference type="EMBL" id="RLJ64768.1"/>
    </source>
</evidence>
<proteinExistence type="predicted"/>
<reference evidence="1 2" key="1">
    <citation type="submission" date="2018-10" db="EMBL/GenBank/DDBJ databases">
        <title>Genomic Encyclopedia of Type Strains, Phase IV (KMG-IV): sequencing the most valuable type-strain genomes for metagenomic binning, comparative biology and taxonomic classification.</title>
        <authorList>
            <person name="Goeker M."/>
        </authorList>
    </citation>
    <scope>NUCLEOTIDE SEQUENCE [LARGE SCALE GENOMIC DNA]</scope>
    <source>
        <strain evidence="1 2">DSM 26916</strain>
    </source>
</reference>
<protein>
    <submittedName>
        <fullName evidence="1">Uncharacterized protein</fullName>
    </submittedName>
</protein>
<organism evidence="1 2">
    <name type="scientific">Sulfurisoma sediminicola</name>
    <dbReference type="NCBI Taxonomy" id="1381557"/>
    <lineage>
        <taxon>Bacteria</taxon>
        <taxon>Pseudomonadati</taxon>
        <taxon>Pseudomonadota</taxon>
        <taxon>Betaproteobacteria</taxon>
        <taxon>Nitrosomonadales</taxon>
        <taxon>Sterolibacteriaceae</taxon>
        <taxon>Sulfurisoma</taxon>
    </lineage>
</organism>
<name>A0A497XEZ7_9PROT</name>